<organism evidence="2 3">
    <name type="scientific">Portunus trituberculatus</name>
    <name type="common">Swimming crab</name>
    <name type="synonym">Neptunus trituberculatus</name>
    <dbReference type="NCBI Taxonomy" id="210409"/>
    <lineage>
        <taxon>Eukaryota</taxon>
        <taxon>Metazoa</taxon>
        <taxon>Ecdysozoa</taxon>
        <taxon>Arthropoda</taxon>
        <taxon>Crustacea</taxon>
        <taxon>Multicrustacea</taxon>
        <taxon>Malacostraca</taxon>
        <taxon>Eumalacostraca</taxon>
        <taxon>Eucarida</taxon>
        <taxon>Decapoda</taxon>
        <taxon>Pleocyemata</taxon>
        <taxon>Brachyura</taxon>
        <taxon>Eubrachyura</taxon>
        <taxon>Portunoidea</taxon>
        <taxon>Portunidae</taxon>
        <taxon>Portuninae</taxon>
        <taxon>Portunus</taxon>
    </lineage>
</organism>
<accession>A0A5B7HB26</accession>
<dbReference type="EMBL" id="VSRR010024844">
    <property type="protein sequence ID" value="MPC66497.1"/>
    <property type="molecule type" value="Genomic_DNA"/>
</dbReference>
<keyword evidence="3" id="KW-1185">Reference proteome</keyword>
<proteinExistence type="predicted"/>
<feature type="compositionally biased region" description="Polar residues" evidence="1">
    <location>
        <begin position="58"/>
        <end position="81"/>
    </location>
</feature>
<dbReference type="AlphaFoldDB" id="A0A5B7HB26"/>
<comment type="caution">
    <text evidence="2">The sequence shown here is derived from an EMBL/GenBank/DDBJ whole genome shotgun (WGS) entry which is preliminary data.</text>
</comment>
<sequence length="120" mass="13481">MAKCFKTVRGGIRTYAWTSARSHAHHLIHYATAIGMSGPAQSTPSMLYPEPTPPLPSLAQNRTTRHSTAPNHLLSSSAQHSTDMHHPASPQPELIEETKTVICELRRKRERQRKIHVMIN</sequence>
<name>A0A5B7HB26_PORTR</name>
<reference evidence="2 3" key="1">
    <citation type="submission" date="2019-05" db="EMBL/GenBank/DDBJ databases">
        <title>Another draft genome of Portunus trituberculatus and its Hox gene families provides insights of decapod evolution.</title>
        <authorList>
            <person name="Jeong J.-H."/>
            <person name="Song I."/>
            <person name="Kim S."/>
            <person name="Choi T."/>
            <person name="Kim D."/>
            <person name="Ryu S."/>
            <person name="Kim W."/>
        </authorList>
    </citation>
    <scope>NUCLEOTIDE SEQUENCE [LARGE SCALE GENOMIC DNA]</scope>
    <source>
        <tissue evidence="2">Muscle</tissue>
    </source>
</reference>
<gene>
    <name evidence="2" type="ORF">E2C01_060645</name>
</gene>
<dbReference type="Proteomes" id="UP000324222">
    <property type="component" value="Unassembled WGS sequence"/>
</dbReference>
<evidence type="ECO:0000256" key="1">
    <source>
        <dbReference type="SAM" id="MobiDB-lite"/>
    </source>
</evidence>
<evidence type="ECO:0000313" key="3">
    <source>
        <dbReference type="Proteomes" id="UP000324222"/>
    </source>
</evidence>
<feature type="region of interest" description="Disordered" evidence="1">
    <location>
        <begin position="39"/>
        <end position="96"/>
    </location>
</feature>
<evidence type="ECO:0000313" key="2">
    <source>
        <dbReference type="EMBL" id="MPC66497.1"/>
    </source>
</evidence>
<protein>
    <submittedName>
        <fullName evidence="2">Uncharacterized protein</fullName>
    </submittedName>
</protein>